<dbReference type="Gene3D" id="3.30.70.890">
    <property type="entry name" value="GHMP kinase, C-terminal domain"/>
    <property type="match status" value="1"/>
</dbReference>
<dbReference type="Proteomes" id="UP000652847">
    <property type="component" value="Unassembled WGS sequence"/>
</dbReference>
<dbReference type="AlphaFoldDB" id="A0A8I0A9S7"/>
<dbReference type="RefSeq" id="WP_117849904.1">
    <property type="nucleotide sequence ID" value="NZ_JACOOT010000019.1"/>
</dbReference>
<name>A0A8I0A9S7_9FIRM</name>
<keyword evidence="4" id="KW-0067">ATP-binding</keyword>
<sequence>MNLPEKASFEKIYGETEKCTERFQDLAEKFAKIYKHDHADFFTSPGRTEIIGNHVDHNGGKVIAGSINLDTIGAAAPNGTNVIHITSEGYRDEIVVDLDRISRANYPKGTFALLAGMMEGAKKNGFKTAGFDAYVSTNVIAAAGVSSSASFEMLIMVIIDYFFNDSKMTYTDYAKIGQYAENVYWDKASGMMDQMACAVGGPVLFDFADRNDLKYSKLDFSFGKFGHKLVIVNTGKGHADLSQEYSEIPGEMKAAAKVLGAELLHETTLENLLAHVNEIKDDRAILRAIHFFEETSRVERAADAIGEENYQEFLKLMDESGRSSWELLQNCYCIKDCHEQKIPLVLALTQLFLNKIGGGICRVHGGGFAGVIAAIVPEKEMDNYVEYIAQYVGRDNVYPMDIRAVGAAHIG</sequence>
<keyword evidence="2" id="KW-0547">Nucleotide-binding</keyword>
<dbReference type="Pfam" id="PF10509">
    <property type="entry name" value="GalKase_gal_bdg"/>
    <property type="match status" value="1"/>
</dbReference>
<evidence type="ECO:0000256" key="1">
    <source>
        <dbReference type="ARBA" id="ARBA00006566"/>
    </source>
</evidence>
<evidence type="ECO:0000256" key="4">
    <source>
        <dbReference type="ARBA" id="ARBA00022840"/>
    </source>
</evidence>
<proteinExistence type="inferred from homology"/>
<reference evidence="7 8" key="1">
    <citation type="submission" date="2020-08" db="EMBL/GenBank/DDBJ databases">
        <title>Genome public.</title>
        <authorList>
            <person name="Liu C."/>
            <person name="Sun Q."/>
        </authorList>
    </citation>
    <scope>NUCLEOTIDE SEQUENCE [LARGE SCALE GENOMIC DNA]</scope>
    <source>
        <strain evidence="7 8">BX17</strain>
    </source>
</reference>
<dbReference type="GO" id="GO:0006012">
    <property type="term" value="P:galactose metabolic process"/>
    <property type="evidence" value="ECO:0007669"/>
    <property type="project" value="InterPro"/>
</dbReference>
<dbReference type="InterPro" id="IPR020568">
    <property type="entry name" value="Ribosomal_Su5_D2-typ_SF"/>
</dbReference>
<comment type="similarity">
    <text evidence="1">Belongs to the GHMP kinase family. GalK subfamily.</text>
</comment>
<gene>
    <name evidence="7" type="ORF">H8S54_08735</name>
</gene>
<dbReference type="Pfam" id="PF00288">
    <property type="entry name" value="GHMP_kinases_N"/>
    <property type="match status" value="1"/>
</dbReference>
<feature type="domain" description="GHMP kinase N-terminal" evidence="5">
    <location>
        <begin position="123"/>
        <end position="201"/>
    </location>
</feature>
<dbReference type="InterPro" id="IPR036554">
    <property type="entry name" value="GHMP_kinase_C_sf"/>
</dbReference>
<dbReference type="PIRSF" id="PIRSF000530">
    <property type="entry name" value="Galactokinase"/>
    <property type="match status" value="1"/>
</dbReference>
<dbReference type="InterPro" id="IPR006206">
    <property type="entry name" value="Mevalonate/galactokinase"/>
</dbReference>
<dbReference type="InterPro" id="IPR019539">
    <property type="entry name" value="GalKase_N"/>
</dbReference>
<evidence type="ECO:0000259" key="5">
    <source>
        <dbReference type="Pfam" id="PF00288"/>
    </source>
</evidence>
<feature type="domain" description="Galactokinase N-terminal" evidence="6">
    <location>
        <begin position="28"/>
        <end position="77"/>
    </location>
</feature>
<dbReference type="PRINTS" id="PR00959">
    <property type="entry name" value="MEVGALKINASE"/>
</dbReference>
<keyword evidence="3 7" id="KW-0418">Kinase</keyword>
<accession>A0A8I0A9S7</accession>
<dbReference type="SUPFAM" id="SSF54211">
    <property type="entry name" value="Ribosomal protein S5 domain 2-like"/>
    <property type="match status" value="1"/>
</dbReference>
<evidence type="ECO:0000313" key="7">
    <source>
        <dbReference type="EMBL" id="MBC5651189.1"/>
    </source>
</evidence>
<dbReference type="GO" id="GO:0004335">
    <property type="term" value="F:galactokinase activity"/>
    <property type="evidence" value="ECO:0007669"/>
    <property type="project" value="InterPro"/>
</dbReference>
<evidence type="ECO:0000259" key="6">
    <source>
        <dbReference type="Pfam" id="PF10509"/>
    </source>
</evidence>
<dbReference type="GO" id="GO:0005829">
    <property type="term" value="C:cytosol"/>
    <property type="evidence" value="ECO:0007669"/>
    <property type="project" value="TreeGrafter"/>
</dbReference>
<organism evidence="7 8">
    <name type="scientific">Blautia segnis</name>
    <dbReference type="NCBI Taxonomy" id="2763030"/>
    <lineage>
        <taxon>Bacteria</taxon>
        <taxon>Bacillati</taxon>
        <taxon>Bacillota</taxon>
        <taxon>Clostridia</taxon>
        <taxon>Lachnospirales</taxon>
        <taxon>Lachnospiraceae</taxon>
        <taxon>Blautia</taxon>
    </lineage>
</organism>
<evidence type="ECO:0000313" key="8">
    <source>
        <dbReference type="Proteomes" id="UP000652847"/>
    </source>
</evidence>
<dbReference type="GO" id="GO:0005524">
    <property type="term" value="F:ATP binding"/>
    <property type="evidence" value="ECO:0007669"/>
    <property type="project" value="UniProtKB-KW"/>
</dbReference>
<dbReference type="InterPro" id="IPR014721">
    <property type="entry name" value="Ribsml_uS5_D2-typ_fold_subgr"/>
</dbReference>
<dbReference type="SUPFAM" id="SSF55060">
    <property type="entry name" value="GHMP Kinase, C-terminal domain"/>
    <property type="match status" value="1"/>
</dbReference>
<dbReference type="InterPro" id="IPR006204">
    <property type="entry name" value="GHMP_kinase_N_dom"/>
</dbReference>
<evidence type="ECO:0000256" key="3">
    <source>
        <dbReference type="ARBA" id="ARBA00022777"/>
    </source>
</evidence>
<dbReference type="Gene3D" id="3.30.230.10">
    <property type="match status" value="1"/>
</dbReference>
<dbReference type="EMBL" id="JACOOT010000019">
    <property type="protein sequence ID" value="MBC5651189.1"/>
    <property type="molecule type" value="Genomic_DNA"/>
</dbReference>
<keyword evidence="3 7" id="KW-0808">Transferase</keyword>
<dbReference type="InterPro" id="IPR000705">
    <property type="entry name" value="Galactokinase"/>
</dbReference>
<protein>
    <submittedName>
        <fullName evidence="7">Galactokinase</fullName>
    </submittedName>
</protein>
<dbReference type="PANTHER" id="PTHR10457">
    <property type="entry name" value="MEVALONATE KINASE/GALACTOKINASE"/>
    <property type="match status" value="1"/>
</dbReference>
<evidence type="ECO:0000256" key="2">
    <source>
        <dbReference type="ARBA" id="ARBA00022741"/>
    </source>
</evidence>
<comment type="caution">
    <text evidence="7">The sequence shown here is derived from an EMBL/GenBank/DDBJ whole genome shotgun (WGS) entry which is preliminary data.</text>
</comment>
<dbReference type="PRINTS" id="PR00473">
    <property type="entry name" value="GALCTOKINASE"/>
</dbReference>
<dbReference type="PANTHER" id="PTHR10457:SF7">
    <property type="entry name" value="GALACTOKINASE-RELATED"/>
    <property type="match status" value="1"/>
</dbReference>
<keyword evidence="8" id="KW-1185">Reference proteome</keyword>